<name>A0A518B2L7_9BACT</name>
<proteinExistence type="predicted"/>
<dbReference type="EMBL" id="CP036279">
    <property type="protein sequence ID" value="QDU61230.1"/>
    <property type="molecule type" value="Genomic_DNA"/>
</dbReference>
<dbReference type="Proteomes" id="UP000317093">
    <property type="component" value="Chromosome"/>
</dbReference>
<dbReference type="KEGG" id="knv:Pan216_20840"/>
<organism evidence="1 2">
    <name type="scientific">Kolteria novifilia</name>
    <dbReference type="NCBI Taxonomy" id="2527975"/>
    <lineage>
        <taxon>Bacteria</taxon>
        <taxon>Pseudomonadati</taxon>
        <taxon>Planctomycetota</taxon>
        <taxon>Planctomycetia</taxon>
        <taxon>Kolteriales</taxon>
        <taxon>Kolteriaceae</taxon>
        <taxon>Kolteria</taxon>
    </lineage>
</organism>
<dbReference type="RefSeq" id="WP_145257847.1">
    <property type="nucleotide sequence ID" value="NZ_CP036279.1"/>
</dbReference>
<protein>
    <submittedName>
        <fullName evidence="1">Uncharacterized protein</fullName>
    </submittedName>
</protein>
<dbReference type="Gene3D" id="2.60.40.10">
    <property type="entry name" value="Immunoglobulins"/>
    <property type="match status" value="1"/>
</dbReference>
<evidence type="ECO:0000313" key="1">
    <source>
        <dbReference type="EMBL" id="QDU61230.1"/>
    </source>
</evidence>
<dbReference type="InterPro" id="IPR013783">
    <property type="entry name" value="Ig-like_fold"/>
</dbReference>
<dbReference type="AlphaFoldDB" id="A0A518B2L7"/>
<gene>
    <name evidence="1" type="ORF">Pan216_20840</name>
</gene>
<evidence type="ECO:0000313" key="2">
    <source>
        <dbReference type="Proteomes" id="UP000317093"/>
    </source>
</evidence>
<keyword evidence="2" id="KW-1185">Reference proteome</keyword>
<reference evidence="1 2" key="1">
    <citation type="submission" date="2019-02" db="EMBL/GenBank/DDBJ databases">
        <title>Deep-cultivation of Planctomycetes and their phenomic and genomic characterization uncovers novel biology.</title>
        <authorList>
            <person name="Wiegand S."/>
            <person name="Jogler M."/>
            <person name="Boedeker C."/>
            <person name="Pinto D."/>
            <person name="Vollmers J."/>
            <person name="Rivas-Marin E."/>
            <person name="Kohn T."/>
            <person name="Peeters S.H."/>
            <person name="Heuer A."/>
            <person name="Rast P."/>
            <person name="Oberbeckmann S."/>
            <person name="Bunk B."/>
            <person name="Jeske O."/>
            <person name="Meyerdierks A."/>
            <person name="Storesund J.E."/>
            <person name="Kallscheuer N."/>
            <person name="Luecker S."/>
            <person name="Lage O.M."/>
            <person name="Pohl T."/>
            <person name="Merkel B.J."/>
            <person name="Hornburger P."/>
            <person name="Mueller R.-W."/>
            <person name="Bruemmer F."/>
            <person name="Labrenz M."/>
            <person name="Spormann A.M."/>
            <person name="Op den Camp H."/>
            <person name="Overmann J."/>
            <person name="Amann R."/>
            <person name="Jetten M.S.M."/>
            <person name="Mascher T."/>
            <person name="Medema M.H."/>
            <person name="Devos D.P."/>
            <person name="Kaster A.-K."/>
            <person name="Ovreas L."/>
            <person name="Rohde M."/>
            <person name="Galperin M.Y."/>
            <person name="Jogler C."/>
        </authorList>
    </citation>
    <scope>NUCLEOTIDE SEQUENCE [LARGE SCALE GENOMIC DNA]</scope>
    <source>
        <strain evidence="1 2">Pan216</strain>
    </source>
</reference>
<accession>A0A518B2L7</accession>
<dbReference type="OrthoDB" id="2486450at2"/>
<sequence>MTVTAQARQIDYFAFRLSFSSDETPPVPFRVVRNGDMIYSFTSTDGTGEITVTVEPGTVPFFEILDRAGQRPQPAFPGRLTLAWQAVTGATRYRVDEYVDSEWTERQTIASTGETSYTWVSRWLEDSASHQFRVVPLDNAGNEGSAQTFAALMVRHPDAPNVTYTYNGSATPTLTITEAS</sequence>